<dbReference type="EMBL" id="FMJD01000006">
    <property type="protein sequence ID" value="SCM75458.1"/>
    <property type="molecule type" value="Genomic_DNA"/>
</dbReference>
<gene>
    <name evidence="6" type="ORF">KL86PLE_20126</name>
</gene>
<keyword evidence="2 6" id="KW-0808">Transferase</keyword>
<proteinExistence type="inferred from homology"/>
<dbReference type="Pfam" id="PF01555">
    <property type="entry name" value="N6_N4_Mtase"/>
    <property type="match status" value="1"/>
</dbReference>
<dbReference type="EC" id="2.1.1.-" evidence="4"/>
<dbReference type="GO" id="GO:0032259">
    <property type="term" value="P:methylation"/>
    <property type="evidence" value="ECO:0007669"/>
    <property type="project" value="UniProtKB-KW"/>
</dbReference>
<dbReference type="Gene3D" id="3.40.50.150">
    <property type="entry name" value="Vaccinia Virus protein VP39"/>
    <property type="match status" value="1"/>
</dbReference>
<comment type="catalytic activity">
    <reaction evidence="3">
        <text>a 2'-deoxyadenosine in DNA + S-adenosyl-L-methionine = an N(6)-methyl-2'-deoxyadenosine in DNA + S-adenosyl-L-homocysteine + H(+)</text>
        <dbReference type="Rhea" id="RHEA:15197"/>
        <dbReference type="Rhea" id="RHEA-COMP:12418"/>
        <dbReference type="Rhea" id="RHEA-COMP:12419"/>
        <dbReference type="ChEBI" id="CHEBI:15378"/>
        <dbReference type="ChEBI" id="CHEBI:57856"/>
        <dbReference type="ChEBI" id="CHEBI:59789"/>
        <dbReference type="ChEBI" id="CHEBI:90615"/>
        <dbReference type="ChEBI" id="CHEBI:90616"/>
        <dbReference type="EC" id="2.1.1.72"/>
    </reaction>
</comment>
<protein>
    <recommendedName>
        <fullName evidence="4">Methyltransferase</fullName>
        <ecNumber evidence="4">2.1.1.-</ecNumber>
    </recommendedName>
</protein>
<dbReference type="InterPro" id="IPR002941">
    <property type="entry name" value="DNA_methylase_N4/N6"/>
</dbReference>
<evidence type="ECO:0000256" key="3">
    <source>
        <dbReference type="ARBA" id="ARBA00047942"/>
    </source>
</evidence>
<reference evidence="6" key="1">
    <citation type="submission" date="2016-08" db="EMBL/GenBank/DDBJ databases">
        <authorList>
            <person name="Seilhamer J.J."/>
        </authorList>
    </citation>
    <scope>NUCLEOTIDE SEQUENCE</scope>
    <source>
        <strain evidence="6">86</strain>
    </source>
</reference>
<comment type="similarity">
    <text evidence="4">Belongs to the N(4)/N(6)-methyltransferase family.</text>
</comment>
<evidence type="ECO:0000256" key="2">
    <source>
        <dbReference type="ARBA" id="ARBA00022679"/>
    </source>
</evidence>
<evidence type="ECO:0000313" key="6">
    <source>
        <dbReference type="EMBL" id="SCM75458.1"/>
    </source>
</evidence>
<dbReference type="GO" id="GO:0003677">
    <property type="term" value="F:DNA binding"/>
    <property type="evidence" value="ECO:0007669"/>
    <property type="project" value="InterPro"/>
</dbReference>
<accession>A0A212LDA4</accession>
<dbReference type="InterPro" id="IPR001091">
    <property type="entry name" value="RM_Methyltransferase"/>
</dbReference>
<organism evidence="6">
    <name type="scientific">uncultured Pleomorphomonas sp</name>
    <dbReference type="NCBI Taxonomy" id="442121"/>
    <lineage>
        <taxon>Bacteria</taxon>
        <taxon>Pseudomonadati</taxon>
        <taxon>Pseudomonadota</taxon>
        <taxon>Alphaproteobacteria</taxon>
        <taxon>Hyphomicrobiales</taxon>
        <taxon>Pleomorphomonadaceae</taxon>
        <taxon>Pleomorphomonas</taxon>
        <taxon>environmental samples</taxon>
    </lineage>
</organism>
<name>A0A212LDA4_9HYPH</name>
<keyword evidence="1 6" id="KW-0489">Methyltransferase</keyword>
<dbReference type="RefSeq" id="WP_288195843.1">
    <property type="nucleotide sequence ID" value="NZ_LT608334.1"/>
</dbReference>
<dbReference type="GO" id="GO:0009007">
    <property type="term" value="F:site-specific DNA-methyltransferase (adenine-specific) activity"/>
    <property type="evidence" value="ECO:0007669"/>
    <property type="project" value="UniProtKB-EC"/>
</dbReference>
<evidence type="ECO:0000259" key="5">
    <source>
        <dbReference type="Pfam" id="PF01555"/>
    </source>
</evidence>
<feature type="domain" description="DNA methylase N-4/N-6" evidence="5">
    <location>
        <begin position="174"/>
        <end position="232"/>
    </location>
</feature>
<dbReference type="SUPFAM" id="SSF53335">
    <property type="entry name" value="S-adenosyl-L-methionine-dependent methyltransferases"/>
    <property type="match status" value="1"/>
</dbReference>
<dbReference type="GO" id="GO:0008170">
    <property type="term" value="F:N-methyltransferase activity"/>
    <property type="evidence" value="ECO:0007669"/>
    <property type="project" value="InterPro"/>
</dbReference>
<dbReference type="PRINTS" id="PR00508">
    <property type="entry name" value="S21N4MTFRASE"/>
</dbReference>
<dbReference type="InterPro" id="IPR029063">
    <property type="entry name" value="SAM-dependent_MTases_sf"/>
</dbReference>
<sequence>MARIERFKNITLILGDALEVMASLPAGTFGGALADPPYSSGGNVRDRAMPTSAKYLQSGAAGRYPEFAGDTRDQRSYLAWSTMWMARARELVVPAGLLATFSDWRQLPVTTDAVQCAGWIWRGIVPWDKTESARPQLGRYRNQTEFVAWGTNGARPLAGPIAPGCFRMAVPRVKHHIAGKPVELMRGLLGVMQGAGPILDPFMGSATVGMACLELGLEYVGIEVDPTYFDIACERVRMASGGTF</sequence>
<dbReference type="AlphaFoldDB" id="A0A212LDA4"/>
<evidence type="ECO:0000256" key="1">
    <source>
        <dbReference type="ARBA" id="ARBA00022603"/>
    </source>
</evidence>
<evidence type="ECO:0000256" key="4">
    <source>
        <dbReference type="RuleBase" id="RU362026"/>
    </source>
</evidence>